<name>A0ACB8QAG9_9AGAM</name>
<reference evidence="1" key="2">
    <citation type="journal article" date="2022" name="New Phytol.">
        <title>Evolutionary transition to the ectomycorrhizal habit in the genomes of a hyperdiverse lineage of mushroom-forming fungi.</title>
        <authorList>
            <person name="Looney B."/>
            <person name="Miyauchi S."/>
            <person name="Morin E."/>
            <person name="Drula E."/>
            <person name="Courty P.E."/>
            <person name="Kohler A."/>
            <person name="Kuo A."/>
            <person name="LaButti K."/>
            <person name="Pangilinan J."/>
            <person name="Lipzen A."/>
            <person name="Riley R."/>
            <person name="Andreopoulos W."/>
            <person name="He G."/>
            <person name="Johnson J."/>
            <person name="Nolan M."/>
            <person name="Tritt A."/>
            <person name="Barry K.W."/>
            <person name="Grigoriev I.V."/>
            <person name="Nagy L.G."/>
            <person name="Hibbett D."/>
            <person name="Henrissat B."/>
            <person name="Matheny P.B."/>
            <person name="Labbe J."/>
            <person name="Martin F.M."/>
        </authorList>
    </citation>
    <scope>NUCLEOTIDE SEQUENCE</scope>
    <source>
        <strain evidence="1">EC-137</strain>
    </source>
</reference>
<sequence>MANGNVNDHYPLSQGGTEGDRLALQYIATKKAFGWAQPYPDSVDIANAHAILDLAAGSCVWILDIASHPLVRPRVRRPSSTDTDEEGIRLYACDLTAAKFPPQALFDKAGVQAFEHDVTKPFPEELYGKFDLIHMGLVVLALRPAEWAAALANVHTLLKPGGTFWSVDNDPVFHPPSESLESVERNGHGVPACMEGDTWIQKYNSVYTRTVMRNGTYYDLSFRLPDLLAQAGLTLTHARRCIGAFGRCGDIAPVLATEYAHTADNSDALHAVMANAAFARGELEAPAGHRITTVEEKEALAREMHVGVREEGAYIVLHEHVAVKN</sequence>
<dbReference type="Proteomes" id="UP000814128">
    <property type="component" value="Unassembled WGS sequence"/>
</dbReference>
<proteinExistence type="predicted"/>
<dbReference type="EMBL" id="MU273730">
    <property type="protein sequence ID" value="KAI0028697.1"/>
    <property type="molecule type" value="Genomic_DNA"/>
</dbReference>
<evidence type="ECO:0000313" key="1">
    <source>
        <dbReference type="EMBL" id="KAI0028697.1"/>
    </source>
</evidence>
<protein>
    <submittedName>
        <fullName evidence="1">Uncharacterized protein</fullName>
    </submittedName>
</protein>
<comment type="caution">
    <text evidence="1">The sequence shown here is derived from an EMBL/GenBank/DDBJ whole genome shotgun (WGS) entry which is preliminary data.</text>
</comment>
<evidence type="ECO:0000313" key="2">
    <source>
        <dbReference type="Proteomes" id="UP000814128"/>
    </source>
</evidence>
<reference evidence="1" key="1">
    <citation type="submission" date="2021-02" db="EMBL/GenBank/DDBJ databases">
        <authorList>
            <consortium name="DOE Joint Genome Institute"/>
            <person name="Ahrendt S."/>
            <person name="Looney B.P."/>
            <person name="Miyauchi S."/>
            <person name="Morin E."/>
            <person name="Drula E."/>
            <person name="Courty P.E."/>
            <person name="Chicoki N."/>
            <person name="Fauchery L."/>
            <person name="Kohler A."/>
            <person name="Kuo A."/>
            <person name="Labutti K."/>
            <person name="Pangilinan J."/>
            <person name="Lipzen A."/>
            <person name="Riley R."/>
            <person name="Andreopoulos W."/>
            <person name="He G."/>
            <person name="Johnson J."/>
            <person name="Barry K.W."/>
            <person name="Grigoriev I.V."/>
            <person name="Nagy L."/>
            <person name="Hibbett D."/>
            <person name="Henrissat B."/>
            <person name="Matheny P.B."/>
            <person name="Labbe J."/>
            <person name="Martin F."/>
        </authorList>
    </citation>
    <scope>NUCLEOTIDE SEQUENCE</scope>
    <source>
        <strain evidence="1">EC-137</strain>
    </source>
</reference>
<gene>
    <name evidence="1" type="ORF">K488DRAFT_89493</name>
</gene>
<keyword evidence="2" id="KW-1185">Reference proteome</keyword>
<organism evidence="1 2">
    <name type="scientific">Vararia minispora EC-137</name>
    <dbReference type="NCBI Taxonomy" id="1314806"/>
    <lineage>
        <taxon>Eukaryota</taxon>
        <taxon>Fungi</taxon>
        <taxon>Dikarya</taxon>
        <taxon>Basidiomycota</taxon>
        <taxon>Agaricomycotina</taxon>
        <taxon>Agaricomycetes</taxon>
        <taxon>Russulales</taxon>
        <taxon>Lachnocladiaceae</taxon>
        <taxon>Vararia</taxon>
    </lineage>
</organism>
<accession>A0ACB8QAG9</accession>